<reference evidence="2 3" key="1">
    <citation type="submission" date="2015-07" db="EMBL/GenBank/DDBJ databases">
        <title>The genome of Melipona quadrifasciata.</title>
        <authorList>
            <person name="Pan H."/>
            <person name="Kapheim K."/>
        </authorList>
    </citation>
    <scope>NUCLEOTIDE SEQUENCE [LARGE SCALE GENOMIC DNA]</scope>
    <source>
        <strain evidence="2">0111107301</strain>
        <tissue evidence="2">Whole body</tissue>
    </source>
</reference>
<organism evidence="2 3">
    <name type="scientific">Melipona quadrifasciata</name>
    <dbReference type="NCBI Taxonomy" id="166423"/>
    <lineage>
        <taxon>Eukaryota</taxon>
        <taxon>Metazoa</taxon>
        <taxon>Ecdysozoa</taxon>
        <taxon>Arthropoda</taxon>
        <taxon>Hexapoda</taxon>
        <taxon>Insecta</taxon>
        <taxon>Pterygota</taxon>
        <taxon>Neoptera</taxon>
        <taxon>Endopterygota</taxon>
        <taxon>Hymenoptera</taxon>
        <taxon>Apocrita</taxon>
        <taxon>Aculeata</taxon>
        <taxon>Apoidea</taxon>
        <taxon>Anthophila</taxon>
        <taxon>Apidae</taxon>
        <taxon>Melipona</taxon>
    </lineage>
</organism>
<dbReference type="AlphaFoldDB" id="A0A0M9A108"/>
<dbReference type="Proteomes" id="UP000053105">
    <property type="component" value="Unassembled WGS sequence"/>
</dbReference>
<proteinExistence type="predicted"/>
<keyword evidence="1" id="KW-0812">Transmembrane</keyword>
<protein>
    <submittedName>
        <fullName evidence="2">Uncharacterized protein</fullName>
    </submittedName>
</protein>
<evidence type="ECO:0000313" key="2">
    <source>
        <dbReference type="EMBL" id="KOX73673.1"/>
    </source>
</evidence>
<accession>A0A0M9A108</accession>
<feature type="transmembrane region" description="Helical" evidence="1">
    <location>
        <begin position="98"/>
        <end position="120"/>
    </location>
</feature>
<keyword evidence="3" id="KW-1185">Reference proteome</keyword>
<dbReference type="EMBL" id="KQ435794">
    <property type="protein sequence ID" value="KOX73673.1"/>
    <property type="molecule type" value="Genomic_DNA"/>
</dbReference>
<evidence type="ECO:0000313" key="3">
    <source>
        <dbReference type="Proteomes" id="UP000053105"/>
    </source>
</evidence>
<evidence type="ECO:0000256" key="1">
    <source>
        <dbReference type="SAM" id="Phobius"/>
    </source>
</evidence>
<keyword evidence="1" id="KW-0472">Membrane</keyword>
<sequence>MTDNMNYDITKVICARSVIFEEAAAGREEEPRGPARRLKKRDFPRDCRGLLPSPGEADIRPGCSQERDAESAAMLQGKLFTAVNKFLTTSPLVNKIKLLIVSFYFFSLSLSLYLSLYLFLVTSPLSMSAFDLLL</sequence>
<dbReference type="OrthoDB" id="7700625at2759"/>
<keyword evidence="1" id="KW-1133">Transmembrane helix</keyword>
<gene>
    <name evidence="2" type="ORF">WN51_13751</name>
</gene>
<name>A0A0M9A108_9HYME</name>